<dbReference type="PANTHER" id="PTHR23325">
    <property type="entry name" value="SERUM RESPONSE FACTOR-BINDING"/>
    <property type="match status" value="1"/>
</dbReference>
<dbReference type="PANTHER" id="PTHR23325:SF1">
    <property type="entry name" value="SERUM RESPONSE FACTOR-BINDING PROTEIN 1"/>
    <property type="match status" value="1"/>
</dbReference>
<feature type="compositionally biased region" description="Basic and acidic residues" evidence="2">
    <location>
        <begin position="371"/>
        <end position="390"/>
    </location>
</feature>
<dbReference type="InterPro" id="IPR015158">
    <property type="entry name" value="Bud22_dom"/>
</dbReference>
<feature type="region of interest" description="Disordered" evidence="2">
    <location>
        <begin position="160"/>
        <end position="459"/>
    </location>
</feature>
<feature type="domain" description="Bud22" evidence="3">
    <location>
        <begin position="33"/>
        <end position="459"/>
    </location>
</feature>
<feature type="compositionally biased region" description="Acidic residues" evidence="2">
    <location>
        <begin position="193"/>
        <end position="203"/>
    </location>
</feature>
<dbReference type="GO" id="GO:0030686">
    <property type="term" value="C:90S preribosome"/>
    <property type="evidence" value="ECO:0007669"/>
    <property type="project" value="TreeGrafter"/>
</dbReference>
<evidence type="ECO:0000256" key="2">
    <source>
        <dbReference type="SAM" id="MobiDB-lite"/>
    </source>
</evidence>
<dbReference type="Proteomes" id="UP001141434">
    <property type="component" value="Unassembled WGS sequence"/>
</dbReference>
<dbReference type="Pfam" id="PF09073">
    <property type="entry name" value="BUD22"/>
    <property type="match status" value="1"/>
</dbReference>
<feature type="compositionally biased region" description="Gly residues" evidence="2">
    <location>
        <begin position="391"/>
        <end position="401"/>
    </location>
</feature>
<feature type="region of interest" description="Disordered" evidence="2">
    <location>
        <begin position="1"/>
        <end position="21"/>
    </location>
</feature>
<feature type="compositionally biased region" description="Basic and acidic residues" evidence="2">
    <location>
        <begin position="173"/>
        <end position="192"/>
    </location>
</feature>
<dbReference type="GeneID" id="81392801"/>
<organism evidence="4 5">
    <name type="scientific">Penicillium alfredii</name>
    <dbReference type="NCBI Taxonomy" id="1506179"/>
    <lineage>
        <taxon>Eukaryota</taxon>
        <taxon>Fungi</taxon>
        <taxon>Dikarya</taxon>
        <taxon>Ascomycota</taxon>
        <taxon>Pezizomycotina</taxon>
        <taxon>Eurotiomycetes</taxon>
        <taxon>Eurotiomycetidae</taxon>
        <taxon>Eurotiales</taxon>
        <taxon>Aspergillaceae</taxon>
        <taxon>Penicillium</taxon>
    </lineage>
</organism>
<comment type="caution">
    <text evidence="4">The sequence shown here is derived from an EMBL/GenBank/DDBJ whole genome shotgun (WGS) entry which is preliminary data.</text>
</comment>
<protein>
    <submittedName>
        <fullName evidence="4">Bud-site selection protein BUD22</fullName>
    </submittedName>
</protein>
<feature type="compositionally biased region" description="Low complexity" evidence="2">
    <location>
        <begin position="273"/>
        <end position="285"/>
    </location>
</feature>
<reference evidence="4" key="2">
    <citation type="journal article" date="2023" name="IMA Fungus">
        <title>Comparative genomic study of the Penicillium genus elucidates a diverse pangenome and 15 lateral gene transfer events.</title>
        <authorList>
            <person name="Petersen C."/>
            <person name="Sorensen T."/>
            <person name="Nielsen M.R."/>
            <person name="Sondergaard T.E."/>
            <person name="Sorensen J.L."/>
            <person name="Fitzpatrick D.A."/>
            <person name="Frisvad J.C."/>
            <person name="Nielsen K.L."/>
        </authorList>
    </citation>
    <scope>NUCLEOTIDE SEQUENCE</scope>
    <source>
        <strain evidence="4">IBT 34128</strain>
    </source>
</reference>
<keyword evidence="5" id="KW-1185">Reference proteome</keyword>
<proteinExistence type="predicted"/>
<name>A0A9W9KGI2_9EURO</name>
<dbReference type="OrthoDB" id="3364872at2759"/>
<dbReference type="InterPro" id="IPR037393">
    <property type="entry name" value="Bud22/SRFB1"/>
</dbReference>
<dbReference type="AlphaFoldDB" id="A0A9W9KGI2"/>
<reference evidence="4" key="1">
    <citation type="submission" date="2022-11" db="EMBL/GenBank/DDBJ databases">
        <authorList>
            <person name="Petersen C."/>
        </authorList>
    </citation>
    <scope>NUCLEOTIDE SEQUENCE</scope>
    <source>
        <strain evidence="4">IBT 34128</strain>
    </source>
</reference>
<feature type="compositionally biased region" description="Acidic residues" evidence="2">
    <location>
        <begin position="225"/>
        <end position="234"/>
    </location>
</feature>
<dbReference type="GO" id="GO:0005634">
    <property type="term" value="C:nucleus"/>
    <property type="evidence" value="ECO:0007669"/>
    <property type="project" value="TreeGrafter"/>
</dbReference>
<accession>A0A9W9KGI2</accession>
<dbReference type="EMBL" id="JAPMSZ010000004">
    <property type="protein sequence ID" value="KAJ5105704.1"/>
    <property type="molecule type" value="Genomic_DNA"/>
</dbReference>
<dbReference type="RefSeq" id="XP_056514700.1">
    <property type="nucleotide sequence ID" value="XM_056653633.1"/>
</dbReference>
<evidence type="ECO:0000259" key="3">
    <source>
        <dbReference type="Pfam" id="PF09073"/>
    </source>
</evidence>
<feature type="compositionally biased region" description="Basic and acidic residues" evidence="2">
    <location>
        <begin position="204"/>
        <end position="221"/>
    </location>
</feature>
<evidence type="ECO:0000313" key="5">
    <source>
        <dbReference type="Proteomes" id="UP001141434"/>
    </source>
</evidence>
<gene>
    <name evidence="4" type="ORF">NUU61_003051</name>
</gene>
<dbReference type="GO" id="GO:0030490">
    <property type="term" value="P:maturation of SSU-rRNA"/>
    <property type="evidence" value="ECO:0007669"/>
    <property type="project" value="TreeGrafter"/>
</dbReference>
<evidence type="ECO:0000313" key="4">
    <source>
        <dbReference type="EMBL" id="KAJ5105704.1"/>
    </source>
</evidence>
<sequence length="459" mass="50300">MPKRKLGDVNGPARSSDTRKLSMHAVRLSTKFDHGVELISRGLKIARGFERQKLSRREKTAKSQDNSTTLARLAEEVDALKALDYHVTAERYLFKQLSKTKRIAESSIFQEFAESKNISQESPKSTAESNILARLFKSNPVKNVLPDVMAGIRKLLGLEETPAGKQSKPETNTTKKEKDAPSKEKLGRRQQEAESESASEEEPERTTRGEQDSRPEKEKDNLSISEEDGSDEGGDFSRFDARLASGSDDDSDASEDITRADNAAVAADDIYDSVSRSPSPSSPAADSPPPKKTKASKVSAAPAQSTTFLPSLMMGGYWSGSESEATDDEETAGGKRQRKNRMGQQARRALWEKKYGQKANHVRQESQQQRKNKDSGWDVRRGAVDSDLRGGRGGGRGGRGGFSAQSRRDGHAGSRAHPGKNEQGPPKDTGPLHPSWEAKRKAKDQANTAAFQGKKVTFD</sequence>
<keyword evidence="1" id="KW-0175">Coiled coil</keyword>
<evidence type="ECO:0000256" key="1">
    <source>
        <dbReference type="ARBA" id="ARBA00023054"/>
    </source>
</evidence>